<evidence type="ECO:0000256" key="1">
    <source>
        <dbReference type="SAM" id="SignalP"/>
    </source>
</evidence>
<evidence type="ECO:0000259" key="2">
    <source>
        <dbReference type="Pfam" id="PF13201"/>
    </source>
</evidence>
<feature type="signal peptide" evidence="1">
    <location>
        <begin position="1"/>
        <end position="24"/>
    </location>
</feature>
<evidence type="ECO:0000313" key="3">
    <source>
        <dbReference type="EMBL" id="WWV65888.1"/>
    </source>
</evidence>
<dbReference type="InterPro" id="IPR038653">
    <property type="entry name" value="Put_CMD_sf"/>
</dbReference>
<dbReference type="PROSITE" id="PS51257">
    <property type="entry name" value="PROKAR_LIPOPROTEIN"/>
    <property type="match status" value="1"/>
</dbReference>
<dbReference type="InterPro" id="IPR025112">
    <property type="entry name" value="PCMD"/>
</dbReference>
<proteinExistence type="predicted"/>
<dbReference type="Pfam" id="PF13201">
    <property type="entry name" value="PCMD"/>
    <property type="match status" value="1"/>
</dbReference>
<dbReference type="CDD" id="cd00063">
    <property type="entry name" value="FN3"/>
    <property type="match status" value="1"/>
</dbReference>
<protein>
    <submittedName>
        <fullName evidence="3">PCMD domain-containing protein</fullName>
    </submittedName>
</protein>
<reference evidence="3 4" key="1">
    <citation type="submission" date="2024-02" db="EMBL/GenBank/DDBJ databases">
        <title>Whole genome sequencing of Parabacteroides sp. AD58.</title>
        <authorList>
            <person name="Chaplin A.V."/>
            <person name="Pikina A.P."/>
            <person name="Sokolova S.R."/>
            <person name="Korostin D.O."/>
            <person name="Efimov B.A."/>
        </authorList>
    </citation>
    <scope>NUCLEOTIDE SEQUENCE [LARGE SCALE GENOMIC DNA]</scope>
    <source>
        <strain evidence="3 4">AD58</strain>
    </source>
</reference>
<feature type="chain" id="PRO_5045506627" evidence="1">
    <location>
        <begin position="25"/>
        <end position="547"/>
    </location>
</feature>
<dbReference type="InterPro" id="IPR003961">
    <property type="entry name" value="FN3_dom"/>
</dbReference>
<sequence length="547" mass="60457">MNVFQLKFKSIALLGCLFSFFSCIENDIPYPYQEGNITDFAVEGQIDNSLSIDKAKGTVVVEVSDAVDITSLQIQKLQVSNSAHVAIDSSRCVDYENFPTVGFSSLDSLPKSADTRVDFTSPVSVLLQTYQDYPWTITVNQTINRTVVVSNQIGDPVIDVANKQVVVYVAKNQPLDQIKVTEMKLGGSVGVVVPDPTIITDFSRPQTFEVTRFGVTETWKVTVLHSDEESVATGNSFPMVHQIRVSGTIQVGKTPVIEYKEKSASDWQALSESSITIEGTTYTAFITGLKANTTYVYRTTVDGVAGNEEECTTASEVALTNGSFDDWYKDGNVWNPWSETGVSFWDTGNKGAATLGESNSVPTSDTSNGSGQAVKLESRFVGLLGIGKFAAGNIFTGSYVRTDGTNGVLSFGREFNTYPTGLKFQYKYNSETINKSGDSDYEYLLNRPDSMHIYVALTDMSEPYEIRTKKSDRQLFNKNDKSIIAYGEFISAETVTSYKEYTIQLDYRSYRKPKYIIIVASASKYGDFFTGGEGSTLYLDEMELLYE</sequence>
<dbReference type="EMBL" id="CP146284">
    <property type="protein sequence ID" value="WWV65888.1"/>
    <property type="molecule type" value="Genomic_DNA"/>
</dbReference>
<gene>
    <name evidence="3" type="ORF">NEE14_012930</name>
</gene>
<dbReference type="Proteomes" id="UP001320603">
    <property type="component" value="Chromosome"/>
</dbReference>
<feature type="domain" description="Putative carbohydrate metabolism" evidence="2">
    <location>
        <begin position="323"/>
        <end position="544"/>
    </location>
</feature>
<organism evidence="3 4">
    <name type="scientific">Parabacteroides absconsus</name>
    <dbReference type="NCBI Taxonomy" id="2951805"/>
    <lineage>
        <taxon>Bacteria</taxon>
        <taxon>Pseudomonadati</taxon>
        <taxon>Bacteroidota</taxon>
        <taxon>Bacteroidia</taxon>
        <taxon>Bacteroidales</taxon>
        <taxon>Tannerellaceae</taxon>
        <taxon>Parabacteroides</taxon>
    </lineage>
</organism>
<evidence type="ECO:0000313" key="4">
    <source>
        <dbReference type="Proteomes" id="UP001320603"/>
    </source>
</evidence>
<name>A0ABZ2IKI6_9BACT</name>
<keyword evidence="1" id="KW-0732">Signal</keyword>
<accession>A0ABZ2IKI6</accession>
<dbReference type="RefSeq" id="WP_251967014.1">
    <property type="nucleotide sequence ID" value="NZ_CP146284.1"/>
</dbReference>
<dbReference type="Gene3D" id="2.60.120.890">
    <property type="entry name" value="BT2081, beta-jelly-roll domain"/>
    <property type="match status" value="1"/>
</dbReference>
<keyword evidence="4" id="KW-1185">Reference proteome</keyword>